<gene>
    <name evidence="4" type="ORF">UFOVP1318_37</name>
    <name evidence="5" type="ORF">UFOVP1430_7</name>
    <name evidence="3" type="ORF">UFOVP903_9</name>
</gene>
<proteinExistence type="predicted"/>
<evidence type="ECO:0000313" key="5">
    <source>
        <dbReference type="EMBL" id="CAB4210331.1"/>
    </source>
</evidence>
<sequence length="139" mass="15561">MSEPKKKQKVSKEFENAKWKKGQSGNPAGKPPLPEDVKAARKLTAVEFERICANLFTMSTRRLTEVAKNPSTPVLTALVARILEKGLHESSRVELNFFIERFLGKVPDNQIISGNLNGSLTDFIGKRTKKKDESDEGFE</sequence>
<feature type="region of interest" description="Disordered" evidence="1">
    <location>
        <begin position="1"/>
        <end position="35"/>
    </location>
</feature>
<evidence type="ECO:0000256" key="1">
    <source>
        <dbReference type="SAM" id="MobiDB-lite"/>
    </source>
</evidence>
<reference evidence="3" key="1">
    <citation type="submission" date="2020-05" db="EMBL/GenBank/DDBJ databases">
        <authorList>
            <person name="Chiriac C."/>
            <person name="Salcher M."/>
            <person name="Ghai R."/>
            <person name="Kavagutti S V."/>
        </authorList>
    </citation>
    <scope>NUCLEOTIDE SEQUENCE</scope>
</reference>
<dbReference type="EMBL" id="LR796854">
    <property type="protein sequence ID" value="CAB4169746.1"/>
    <property type="molecule type" value="Genomic_DNA"/>
</dbReference>
<feature type="domain" description="DUF5681" evidence="2">
    <location>
        <begin position="17"/>
        <end position="80"/>
    </location>
</feature>
<evidence type="ECO:0000313" key="4">
    <source>
        <dbReference type="EMBL" id="CAB4197800.1"/>
    </source>
</evidence>
<evidence type="ECO:0000313" key="3">
    <source>
        <dbReference type="EMBL" id="CAB4169746.1"/>
    </source>
</evidence>
<evidence type="ECO:0000259" key="2">
    <source>
        <dbReference type="Pfam" id="PF18932"/>
    </source>
</evidence>
<name>A0A6J5PIH9_9CAUD</name>
<dbReference type="Pfam" id="PF18932">
    <property type="entry name" value="DUF5681"/>
    <property type="match status" value="1"/>
</dbReference>
<protein>
    <recommendedName>
        <fullName evidence="2">DUF5681 domain-containing protein</fullName>
    </recommendedName>
</protein>
<accession>A0A6J5PIH9</accession>
<dbReference type="EMBL" id="LR797267">
    <property type="protein sequence ID" value="CAB4197800.1"/>
    <property type="molecule type" value="Genomic_DNA"/>
</dbReference>
<organism evidence="3">
    <name type="scientific">uncultured Caudovirales phage</name>
    <dbReference type="NCBI Taxonomy" id="2100421"/>
    <lineage>
        <taxon>Viruses</taxon>
        <taxon>Duplodnaviria</taxon>
        <taxon>Heunggongvirae</taxon>
        <taxon>Uroviricota</taxon>
        <taxon>Caudoviricetes</taxon>
        <taxon>Peduoviridae</taxon>
        <taxon>Maltschvirus</taxon>
        <taxon>Maltschvirus maltsch</taxon>
    </lineage>
</organism>
<dbReference type="EMBL" id="LR797363">
    <property type="protein sequence ID" value="CAB4210331.1"/>
    <property type="molecule type" value="Genomic_DNA"/>
</dbReference>
<dbReference type="InterPro" id="IPR043736">
    <property type="entry name" value="DUF5681"/>
</dbReference>